<reference evidence="2 3" key="1">
    <citation type="submission" date="2019-10" db="EMBL/GenBank/DDBJ databases">
        <title>Nocardia macrotermitis sp. nov. and Nocardia aurantia sp. nov., isolated from the gut of fungus growing-termite Macrotermes natalensis.</title>
        <authorList>
            <person name="Benndorf R."/>
            <person name="Schwitalla J."/>
            <person name="Martin K."/>
            <person name="De Beer W."/>
            <person name="Kaster A.-K."/>
            <person name="Vollmers J."/>
            <person name="Poulsen M."/>
            <person name="Beemelmanns C."/>
        </authorList>
    </citation>
    <scope>NUCLEOTIDE SEQUENCE [LARGE SCALE GENOMIC DNA]</scope>
    <source>
        <strain evidence="2 3">RB56</strain>
    </source>
</reference>
<dbReference type="Pfam" id="PF13560">
    <property type="entry name" value="HTH_31"/>
    <property type="match status" value="1"/>
</dbReference>
<dbReference type="Proteomes" id="UP000431401">
    <property type="component" value="Unassembled WGS sequence"/>
</dbReference>
<evidence type="ECO:0000259" key="1">
    <source>
        <dbReference type="SMART" id="SM00530"/>
    </source>
</evidence>
<dbReference type="EMBL" id="WEGI01000001">
    <property type="protein sequence ID" value="MQY24809.1"/>
    <property type="molecule type" value="Genomic_DNA"/>
</dbReference>
<dbReference type="SUPFAM" id="SSF47413">
    <property type="entry name" value="lambda repressor-like DNA-binding domains"/>
    <property type="match status" value="1"/>
</dbReference>
<protein>
    <recommendedName>
        <fullName evidence="1">HTH cro/C1-type domain-containing protein</fullName>
    </recommendedName>
</protein>
<dbReference type="SMART" id="SM00530">
    <property type="entry name" value="HTH_XRE"/>
    <property type="match status" value="1"/>
</dbReference>
<comment type="caution">
    <text evidence="2">The sequence shown here is derived from an EMBL/GenBank/DDBJ whole genome shotgun (WGS) entry which is preliminary data.</text>
</comment>
<feature type="domain" description="HTH cro/C1-type" evidence="1">
    <location>
        <begin position="33"/>
        <end position="88"/>
    </location>
</feature>
<dbReference type="InterPro" id="IPR043917">
    <property type="entry name" value="DUF5753"/>
</dbReference>
<sequence>MIESSRAVEGGNGDHDGEAGVDPRLLRVILGARLRRLREAAGISGDIAGNAIRASHSKISRMEAGRVGFRTRDIEDLLTVYGIGDPQRRDEYLDLARRANAASQWHAEVGSPTQRWDTYFTLEDAAALIRSYAPGVMPPLLQTAAYAHAVLAVAQQGSTLELQRRVEVLIRRQRLLTRADAPRLWVVVEEAALRRPLGGTAVWRAQLEYLARTALRPNVTVQILPDHRGGPAISAVPFTMLRFGAADLGDLVHLHHATGTQFLDRRSDLDAYREIWDRLSVVAMAPEQTIDRIAAILG</sequence>
<dbReference type="RefSeq" id="WP_153338691.1">
    <property type="nucleotide sequence ID" value="NZ_WEGI01000001.1"/>
</dbReference>
<organism evidence="2 3">
    <name type="scientific">Nocardia aurantia</name>
    <dbReference type="NCBI Taxonomy" id="2585199"/>
    <lineage>
        <taxon>Bacteria</taxon>
        <taxon>Bacillati</taxon>
        <taxon>Actinomycetota</taxon>
        <taxon>Actinomycetes</taxon>
        <taxon>Mycobacteriales</taxon>
        <taxon>Nocardiaceae</taxon>
        <taxon>Nocardia</taxon>
    </lineage>
</organism>
<gene>
    <name evidence="2" type="ORF">NRB56_03620</name>
</gene>
<dbReference type="AlphaFoldDB" id="A0A7K0DGK9"/>
<keyword evidence="3" id="KW-1185">Reference proteome</keyword>
<evidence type="ECO:0000313" key="2">
    <source>
        <dbReference type="EMBL" id="MQY24809.1"/>
    </source>
</evidence>
<dbReference type="Pfam" id="PF19054">
    <property type="entry name" value="DUF5753"/>
    <property type="match status" value="1"/>
</dbReference>
<dbReference type="InterPro" id="IPR001387">
    <property type="entry name" value="Cro/C1-type_HTH"/>
</dbReference>
<dbReference type="Gene3D" id="1.10.260.40">
    <property type="entry name" value="lambda repressor-like DNA-binding domains"/>
    <property type="match status" value="1"/>
</dbReference>
<accession>A0A7K0DGK9</accession>
<dbReference type="OrthoDB" id="4540995at2"/>
<dbReference type="CDD" id="cd00093">
    <property type="entry name" value="HTH_XRE"/>
    <property type="match status" value="1"/>
</dbReference>
<proteinExistence type="predicted"/>
<evidence type="ECO:0000313" key="3">
    <source>
        <dbReference type="Proteomes" id="UP000431401"/>
    </source>
</evidence>
<dbReference type="InterPro" id="IPR010982">
    <property type="entry name" value="Lambda_DNA-bd_dom_sf"/>
</dbReference>
<dbReference type="GO" id="GO:0003677">
    <property type="term" value="F:DNA binding"/>
    <property type="evidence" value="ECO:0007669"/>
    <property type="project" value="InterPro"/>
</dbReference>
<name>A0A7K0DGK9_9NOCA</name>